<dbReference type="Proteomes" id="UP000887580">
    <property type="component" value="Unplaced"/>
</dbReference>
<protein>
    <submittedName>
        <fullName evidence="2">Uncharacterized protein</fullName>
    </submittedName>
</protein>
<reference evidence="2" key="1">
    <citation type="submission" date="2022-11" db="UniProtKB">
        <authorList>
            <consortium name="WormBaseParasite"/>
        </authorList>
    </citation>
    <scope>IDENTIFICATION</scope>
</reference>
<evidence type="ECO:0000313" key="1">
    <source>
        <dbReference type="Proteomes" id="UP000887580"/>
    </source>
</evidence>
<dbReference type="WBParaSite" id="PS1159_v2.g5436.t1">
    <property type="protein sequence ID" value="PS1159_v2.g5436.t1"/>
    <property type="gene ID" value="PS1159_v2.g5436"/>
</dbReference>
<sequence length="425" mass="49511">MSESSFSPFSQNGGKDNNNTSNVGENCLICGRITDTLHFQITSCRACSAFFRRALQTKKKYACQRGTKKCDLTKRVIGKPICRYCRFKKCIDVGMKVTEIAKSQKPINNPLPAHNVPQFQETEDIPKNLLKVDCKFVGQSMSVNWEKTVESLQILLNTNPTFIPKILSIELSELQRFHIGLSRLTNYGKPKGNSVSELNVINDKSETKIYMVEWYQTYLTILTEMLTGLKQFMKLSVENRFSMFKKFWMQFQCIERIYRSTMIFGYDCNDTRMLMDDKHVCDCLNDCFTLSDLSADEKEKYKQLHKPFMKNFVTNIMKPIKELQISETEVAYLGLMLLWDIRDIEGLEPKSKEYANEVIDRSSNEMHNYYTYEMKQPNYATRLIKLSQIISSINYQTEERKKIATIAQVFNLFTYDLTDCQIIDH</sequence>
<organism evidence="1 2">
    <name type="scientific">Panagrolaimus sp. PS1159</name>
    <dbReference type="NCBI Taxonomy" id="55785"/>
    <lineage>
        <taxon>Eukaryota</taxon>
        <taxon>Metazoa</taxon>
        <taxon>Ecdysozoa</taxon>
        <taxon>Nematoda</taxon>
        <taxon>Chromadorea</taxon>
        <taxon>Rhabditida</taxon>
        <taxon>Tylenchina</taxon>
        <taxon>Panagrolaimomorpha</taxon>
        <taxon>Panagrolaimoidea</taxon>
        <taxon>Panagrolaimidae</taxon>
        <taxon>Panagrolaimus</taxon>
    </lineage>
</organism>
<evidence type="ECO:0000313" key="2">
    <source>
        <dbReference type="WBParaSite" id="PS1159_v2.g5436.t1"/>
    </source>
</evidence>
<accession>A0AC35GIG3</accession>
<proteinExistence type="predicted"/>
<name>A0AC35GIG3_9BILA</name>